<reference evidence="2" key="2">
    <citation type="submission" date="2022-12" db="EMBL/GenBank/DDBJ databases">
        <authorList>
            <person name="Sun Q."/>
            <person name="Zhou Y."/>
        </authorList>
    </citation>
    <scope>NUCLEOTIDE SEQUENCE</scope>
    <source>
        <strain evidence="2">CGMCC 1.15034</strain>
    </source>
</reference>
<proteinExistence type="predicted"/>
<dbReference type="EMBL" id="BMHC01000012">
    <property type="protein sequence ID" value="GGI28704.1"/>
    <property type="molecule type" value="Genomic_DNA"/>
</dbReference>
<protein>
    <submittedName>
        <fullName evidence="2">Uncharacterized protein</fullName>
    </submittedName>
</protein>
<keyword evidence="1" id="KW-1133">Transmembrane helix</keyword>
<organism evidence="2 3">
    <name type="scientific">Bradyrhizobium guangdongense</name>
    <dbReference type="NCBI Taxonomy" id="1325090"/>
    <lineage>
        <taxon>Bacteria</taxon>
        <taxon>Pseudomonadati</taxon>
        <taxon>Pseudomonadota</taxon>
        <taxon>Alphaproteobacteria</taxon>
        <taxon>Hyphomicrobiales</taxon>
        <taxon>Nitrobacteraceae</taxon>
        <taxon>Bradyrhizobium</taxon>
    </lineage>
</organism>
<feature type="transmembrane region" description="Helical" evidence="1">
    <location>
        <begin position="30"/>
        <end position="47"/>
    </location>
</feature>
<evidence type="ECO:0000313" key="2">
    <source>
        <dbReference type="EMBL" id="GGI28704.1"/>
    </source>
</evidence>
<accession>A0AA87W722</accession>
<gene>
    <name evidence="2" type="ORF">GCM10010987_50740</name>
</gene>
<dbReference type="AlphaFoldDB" id="A0AA87W722"/>
<evidence type="ECO:0000256" key="1">
    <source>
        <dbReference type="SAM" id="Phobius"/>
    </source>
</evidence>
<keyword evidence="1" id="KW-0472">Membrane</keyword>
<keyword evidence="1" id="KW-0812">Transmembrane</keyword>
<dbReference type="Proteomes" id="UP000625079">
    <property type="component" value="Unassembled WGS sequence"/>
</dbReference>
<sequence>MRRFAMKALFTVLSFGRAERERIDWDRRILIFSTGVTIALIALYVWAKATSRWE</sequence>
<evidence type="ECO:0000313" key="3">
    <source>
        <dbReference type="Proteomes" id="UP000625079"/>
    </source>
</evidence>
<name>A0AA87W722_9BRAD</name>
<dbReference type="RefSeq" id="WP_164938733.1">
    <property type="nucleotide sequence ID" value="NZ_BMHC01000012.1"/>
</dbReference>
<reference evidence="2" key="1">
    <citation type="journal article" date="2014" name="Int. J. Syst. Evol. Microbiol.">
        <title>Complete genome sequence of Corynebacterium casei LMG S-19264T (=DSM 44701T), isolated from a smear-ripened cheese.</title>
        <authorList>
            <consortium name="US DOE Joint Genome Institute (JGI-PGF)"/>
            <person name="Walter F."/>
            <person name="Albersmeier A."/>
            <person name="Kalinowski J."/>
            <person name="Ruckert C."/>
        </authorList>
    </citation>
    <scope>NUCLEOTIDE SEQUENCE</scope>
    <source>
        <strain evidence="2">CGMCC 1.15034</strain>
    </source>
</reference>
<comment type="caution">
    <text evidence="2">The sequence shown here is derived from an EMBL/GenBank/DDBJ whole genome shotgun (WGS) entry which is preliminary data.</text>
</comment>